<dbReference type="AlphaFoldDB" id="A0A428ME38"/>
<dbReference type="GO" id="GO:0016853">
    <property type="term" value="F:isomerase activity"/>
    <property type="evidence" value="ECO:0007669"/>
    <property type="project" value="UniProtKB-KW"/>
</dbReference>
<dbReference type="PANTHER" id="PTHR42852:SF18">
    <property type="entry name" value="CHROMOSOME UNDETERMINED SCAFFOLD_47, WHOLE GENOME SHOTGUN SEQUENCE"/>
    <property type="match status" value="1"/>
</dbReference>
<feature type="domain" description="Thioredoxin" evidence="2">
    <location>
        <begin position="42"/>
        <end position="180"/>
    </location>
</feature>
<evidence type="ECO:0000259" key="2">
    <source>
        <dbReference type="PROSITE" id="PS51352"/>
    </source>
</evidence>
<dbReference type="InterPro" id="IPR013766">
    <property type="entry name" value="Thioredoxin_domain"/>
</dbReference>
<proteinExistence type="predicted"/>
<dbReference type="GO" id="GO:0016491">
    <property type="term" value="F:oxidoreductase activity"/>
    <property type="evidence" value="ECO:0007669"/>
    <property type="project" value="InterPro"/>
</dbReference>
<name>A0A428ME38_9BACT</name>
<reference evidence="3 4" key="1">
    <citation type="submission" date="2018-12" db="EMBL/GenBank/DDBJ databases">
        <title>Sequencing of bacterial isolates from soil warming experiment in Harvard Forest, Massachusetts, USA.</title>
        <authorList>
            <person name="Deangelis K."/>
        </authorList>
    </citation>
    <scope>NUCLEOTIDE SEQUENCE [LARGE SCALE GENOMIC DNA]</scope>
    <source>
        <strain evidence="3 4">EB153</strain>
    </source>
</reference>
<dbReference type="SUPFAM" id="SSF52833">
    <property type="entry name" value="Thioredoxin-like"/>
    <property type="match status" value="1"/>
</dbReference>
<evidence type="ECO:0000313" key="3">
    <source>
        <dbReference type="EMBL" id="RSL15146.1"/>
    </source>
</evidence>
<comment type="caution">
    <text evidence="3">The sequence shown here is derived from an EMBL/GenBank/DDBJ whole genome shotgun (WGS) entry which is preliminary data.</text>
</comment>
<dbReference type="Proteomes" id="UP000269669">
    <property type="component" value="Unassembled WGS sequence"/>
</dbReference>
<evidence type="ECO:0000313" key="4">
    <source>
        <dbReference type="Proteomes" id="UP000269669"/>
    </source>
</evidence>
<dbReference type="InterPro" id="IPR036249">
    <property type="entry name" value="Thioredoxin-like_sf"/>
</dbReference>
<protein>
    <submittedName>
        <fullName evidence="3">Thiol-disulfide isomerase/thioredoxin</fullName>
    </submittedName>
</protein>
<dbReference type="Pfam" id="PF08534">
    <property type="entry name" value="Redoxin"/>
    <property type="match status" value="1"/>
</dbReference>
<dbReference type="EMBL" id="RSDW01000001">
    <property type="protein sequence ID" value="RSL15146.1"/>
    <property type="molecule type" value="Genomic_DNA"/>
</dbReference>
<dbReference type="InterPro" id="IPR050553">
    <property type="entry name" value="Thioredoxin_ResA/DsbE_sf"/>
</dbReference>
<sequence>MESRVDGRRARWMQYGFAVLGTVLLVFALAHQPRRSGGLTPVAARRHMPELVLEQLGGGSWRLAEHRGQVVLINYWASWCSPCWEETPGLIRLSQELGPKGLVVVGVAMDEGGRDKVKDFAEKFQVPYPVVFPAAMSQMVYGMEGLPTTILVDRNGKVAKTYVGVVRERDFRADVMALLAEM</sequence>
<dbReference type="PANTHER" id="PTHR42852">
    <property type="entry name" value="THIOL:DISULFIDE INTERCHANGE PROTEIN DSBE"/>
    <property type="match status" value="1"/>
</dbReference>
<keyword evidence="4" id="KW-1185">Reference proteome</keyword>
<organism evidence="3 4">
    <name type="scientific">Edaphobacter aggregans</name>
    <dbReference type="NCBI Taxonomy" id="570835"/>
    <lineage>
        <taxon>Bacteria</taxon>
        <taxon>Pseudomonadati</taxon>
        <taxon>Acidobacteriota</taxon>
        <taxon>Terriglobia</taxon>
        <taxon>Terriglobales</taxon>
        <taxon>Acidobacteriaceae</taxon>
        <taxon>Edaphobacter</taxon>
    </lineage>
</organism>
<dbReference type="PROSITE" id="PS51352">
    <property type="entry name" value="THIOREDOXIN_2"/>
    <property type="match status" value="1"/>
</dbReference>
<dbReference type="Gene3D" id="3.40.30.10">
    <property type="entry name" value="Glutaredoxin"/>
    <property type="match status" value="1"/>
</dbReference>
<keyword evidence="1" id="KW-1133">Transmembrane helix</keyword>
<evidence type="ECO:0000256" key="1">
    <source>
        <dbReference type="SAM" id="Phobius"/>
    </source>
</evidence>
<keyword evidence="3" id="KW-0413">Isomerase</keyword>
<gene>
    <name evidence="3" type="ORF">EDE15_0623</name>
</gene>
<keyword evidence="1" id="KW-0472">Membrane</keyword>
<accession>A0A428ME38</accession>
<dbReference type="InterPro" id="IPR013740">
    <property type="entry name" value="Redoxin"/>
</dbReference>
<feature type="transmembrane region" description="Helical" evidence="1">
    <location>
        <begin position="12"/>
        <end position="30"/>
    </location>
</feature>
<keyword evidence="1" id="KW-0812">Transmembrane</keyword>
<dbReference type="CDD" id="cd02966">
    <property type="entry name" value="TlpA_like_family"/>
    <property type="match status" value="1"/>
</dbReference>